<dbReference type="EMBL" id="JAFJZO010000031">
    <property type="protein sequence ID" value="KAG5497724.1"/>
    <property type="molecule type" value="Genomic_DNA"/>
</dbReference>
<feature type="region of interest" description="Disordered" evidence="1">
    <location>
        <begin position="397"/>
        <end position="584"/>
    </location>
</feature>
<feature type="compositionally biased region" description="Basic and acidic residues" evidence="1">
    <location>
        <begin position="115"/>
        <end position="126"/>
    </location>
</feature>
<feature type="compositionally biased region" description="Polar residues" evidence="1">
    <location>
        <begin position="29"/>
        <end position="45"/>
    </location>
</feature>
<keyword evidence="3" id="KW-1185">Reference proteome</keyword>
<reference evidence="2 3" key="1">
    <citation type="submission" date="2021-02" db="EMBL/GenBank/DDBJ databases">
        <title>Porcisia hertigi Genome sequencing and assembly.</title>
        <authorList>
            <person name="Almutairi H."/>
            <person name="Gatherer D."/>
        </authorList>
    </citation>
    <scope>NUCLEOTIDE SEQUENCE [LARGE SCALE GENOMIC DNA]</scope>
    <source>
        <strain evidence="2 3">C119</strain>
    </source>
</reference>
<dbReference type="AlphaFoldDB" id="A0A836HUC5"/>
<dbReference type="KEGG" id="phet:94290063"/>
<feature type="compositionally biased region" description="Acidic residues" evidence="1">
    <location>
        <begin position="448"/>
        <end position="470"/>
    </location>
</feature>
<feature type="compositionally biased region" description="Low complexity" evidence="1">
    <location>
        <begin position="563"/>
        <end position="578"/>
    </location>
</feature>
<feature type="compositionally biased region" description="Basic residues" evidence="1">
    <location>
        <begin position="494"/>
        <end position="508"/>
    </location>
</feature>
<protein>
    <submittedName>
        <fullName evidence="2">Uncharacterized protein</fullName>
    </submittedName>
</protein>
<dbReference type="OrthoDB" id="273662at2759"/>
<evidence type="ECO:0000313" key="2">
    <source>
        <dbReference type="EMBL" id="KAG5497724.1"/>
    </source>
</evidence>
<feature type="compositionally biased region" description="Low complexity" evidence="1">
    <location>
        <begin position="612"/>
        <end position="621"/>
    </location>
</feature>
<evidence type="ECO:0000313" key="3">
    <source>
        <dbReference type="Proteomes" id="UP000674318"/>
    </source>
</evidence>
<comment type="caution">
    <text evidence="2">The sequence shown here is derived from an EMBL/GenBank/DDBJ whole genome shotgun (WGS) entry which is preliminary data.</text>
</comment>
<evidence type="ECO:0000256" key="1">
    <source>
        <dbReference type="SAM" id="MobiDB-lite"/>
    </source>
</evidence>
<feature type="region of interest" description="Disordered" evidence="1">
    <location>
        <begin position="25"/>
        <end position="168"/>
    </location>
</feature>
<accession>A0A836HUC5</accession>
<dbReference type="GeneID" id="94290063"/>
<dbReference type="RefSeq" id="XP_067755192.1">
    <property type="nucleotide sequence ID" value="XM_067899986.1"/>
</dbReference>
<gene>
    <name evidence="2" type="ORF">JKF63_03990</name>
</gene>
<name>A0A836HUC5_9TRYP</name>
<sequence length="628" mass="67415">MMLRPTLVRWIESKRLRPITRKVAHRTVRGSSVNHGTSHTATGAASSPLYHTGDMDDVDEPNSHDMLDDVTDDPYSLSVSTAPRHNLHPPAPRSRAANTYSWPSTAELEASDNGTVEHRTRQKTEGKSGSPTRRVITTARRPHGASSEPPSTAHHAHAHPAHEPLSSSPREAQFLNRAKVAPHYKDSGYAAAAEGPAGASIDASSAMDEAAVSVGATATAAKSSDAYRFLLHHIDAEIAALQRRHASVTTRRQSIQTHQTQRVRELFEVIENPWTLLPTEVQPALPATGLDVYIKEQQIARRQPNPSHTPSEGQDKMYVLALHKNYRAMPAGRKRFYEEAARYNAALREELKYQLTRGCSRFEEFLDTVKECTMEMAQEGQVPALPTTRAQNRFHATRSVAPNHRHTNAARASPGGGEVKTTRGRRSHQQVRSQLSSAAQETFAGAEAEAEEEDADAAAEDEDEATDEEAVGGAAKEAGRAVRHGSAGLGGGRRASKRIKSAAKKARAKAAAAPTGARSFVRESKKRQGAQTSAKNQLIAKPPRKGKKSNSPNAGGNGGGGSKKTASRVVSGVGVSRSIPLPNLDHLAVKKIKQMITAPSSGGGAAKKSKKTSTSLKTAAGSKKKKGK</sequence>
<proteinExistence type="predicted"/>
<organism evidence="2 3">
    <name type="scientific">Porcisia hertigi</name>
    <dbReference type="NCBI Taxonomy" id="2761500"/>
    <lineage>
        <taxon>Eukaryota</taxon>
        <taxon>Discoba</taxon>
        <taxon>Euglenozoa</taxon>
        <taxon>Kinetoplastea</taxon>
        <taxon>Metakinetoplastina</taxon>
        <taxon>Trypanosomatida</taxon>
        <taxon>Trypanosomatidae</taxon>
        <taxon>Leishmaniinae</taxon>
        <taxon>Porcisia</taxon>
    </lineage>
</organism>
<dbReference type="Proteomes" id="UP000674318">
    <property type="component" value="Unassembled WGS sequence"/>
</dbReference>
<feature type="compositionally biased region" description="Low complexity" evidence="1">
    <location>
        <begin position="438"/>
        <end position="447"/>
    </location>
</feature>
<feature type="region of interest" description="Disordered" evidence="1">
    <location>
        <begin position="597"/>
        <end position="628"/>
    </location>
</feature>